<evidence type="ECO:0000256" key="5">
    <source>
        <dbReference type="ARBA" id="ARBA00022737"/>
    </source>
</evidence>
<dbReference type="InterPro" id="IPR032675">
    <property type="entry name" value="LRR_dom_sf"/>
</dbReference>
<dbReference type="InterPro" id="IPR041267">
    <property type="entry name" value="NLRP_HD2"/>
</dbReference>
<accession>A0ABV0XT07</accession>
<evidence type="ECO:0000256" key="3">
    <source>
        <dbReference type="ARBA" id="ARBA00022614"/>
    </source>
</evidence>
<dbReference type="InterPro" id="IPR001611">
    <property type="entry name" value="Leu-rich_rpt"/>
</dbReference>
<keyword evidence="3" id="KW-0433">Leucine-rich repeat</keyword>
<evidence type="ECO:0000256" key="10">
    <source>
        <dbReference type="PROSITE-ProRule" id="PRU00175"/>
    </source>
</evidence>
<dbReference type="Pfam" id="PF17776">
    <property type="entry name" value="NLRC4_HD2"/>
    <property type="match status" value="1"/>
</dbReference>
<dbReference type="EMBL" id="JAHRIP010011446">
    <property type="protein sequence ID" value="MEQ2284538.1"/>
    <property type="molecule type" value="Genomic_DNA"/>
</dbReference>
<dbReference type="InterPro" id="IPR041075">
    <property type="entry name" value="NOD1/2_WH"/>
</dbReference>
<dbReference type="SMART" id="SM00368">
    <property type="entry name" value="LRR_RI"/>
    <property type="match status" value="7"/>
</dbReference>
<feature type="domain" description="NACHT" evidence="12">
    <location>
        <begin position="170"/>
        <end position="302"/>
    </location>
</feature>
<dbReference type="Pfam" id="PF13516">
    <property type="entry name" value="LRR_6"/>
    <property type="match status" value="2"/>
</dbReference>
<feature type="domain" description="RING-type" evidence="11">
    <location>
        <begin position="18"/>
        <end position="61"/>
    </location>
</feature>
<dbReference type="InterPro" id="IPR013083">
    <property type="entry name" value="Znf_RING/FYVE/PHD"/>
</dbReference>
<dbReference type="InterPro" id="IPR001841">
    <property type="entry name" value="Znf_RING"/>
</dbReference>
<dbReference type="InterPro" id="IPR029495">
    <property type="entry name" value="NACHT-assoc"/>
</dbReference>
<dbReference type="InterPro" id="IPR007111">
    <property type="entry name" value="NACHT_NTPase"/>
</dbReference>
<dbReference type="PANTHER" id="PTHR24106">
    <property type="entry name" value="NACHT, LRR AND CARD DOMAINS-CONTAINING"/>
    <property type="match status" value="1"/>
</dbReference>
<dbReference type="Proteomes" id="UP001469553">
    <property type="component" value="Unassembled WGS sequence"/>
</dbReference>
<keyword evidence="14" id="KW-1185">Reference proteome</keyword>
<organism evidence="13 14">
    <name type="scientific">Ameca splendens</name>
    <dbReference type="NCBI Taxonomy" id="208324"/>
    <lineage>
        <taxon>Eukaryota</taxon>
        <taxon>Metazoa</taxon>
        <taxon>Chordata</taxon>
        <taxon>Craniata</taxon>
        <taxon>Vertebrata</taxon>
        <taxon>Euteleostomi</taxon>
        <taxon>Actinopterygii</taxon>
        <taxon>Neopterygii</taxon>
        <taxon>Teleostei</taxon>
        <taxon>Neoteleostei</taxon>
        <taxon>Acanthomorphata</taxon>
        <taxon>Ovalentaria</taxon>
        <taxon>Atherinomorphae</taxon>
        <taxon>Cyprinodontiformes</taxon>
        <taxon>Goodeidae</taxon>
        <taxon>Ameca</taxon>
    </lineage>
</organism>
<comment type="caution">
    <text evidence="13">The sequence shown here is derived from an EMBL/GenBank/DDBJ whole genome shotgun (WGS) entry which is preliminary data.</text>
</comment>
<dbReference type="SUPFAM" id="SSF52047">
    <property type="entry name" value="RNI-like"/>
    <property type="match status" value="1"/>
</dbReference>
<gene>
    <name evidence="13" type="ORF">AMECASPLE_022708</name>
</gene>
<evidence type="ECO:0000256" key="7">
    <source>
        <dbReference type="ARBA" id="ARBA00022771"/>
    </source>
</evidence>
<keyword evidence="9" id="KW-0067">ATP-binding</keyword>
<dbReference type="InterPro" id="IPR017907">
    <property type="entry name" value="Znf_RING_CS"/>
</dbReference>
<evidence type="ECO:0000256" key="9">
    <source>
        <dbReference type="ARBA" id="ARBA00022840"/>
    </source>
</evidence>
<dbReference type="PROSITE" id="PS00518">
    <property type="entry name" value="ZF_RING_1"/>
    <property type="match status" value="1"/>
</dbReference>
<keyword evidence="7 10" id="KW-0863">Zinc-finger</keyword>
<protein>
    <recommendedName>
        <fullName evidence="15">NACHT domain-containing protein</fullName>
    </recommendedName>
</protein>
<evidence type="ECO:0000256" key="6">
    <source>
        <dbReference type="ARBA" id="ARBA00022741"/>
    </source>
</evidence>
<dbReference type="Pfam" id="PF14484">
    <property type="entry name" value="FISNA"/>
    <property type="match status" value="1"/>
</dbReference>
<dbReference type="Pfam" id="PF17779">
    <property type="entry name" value="WHD_NOD2"/>
    <property type="match status" value="1"/>
</dbReference>
<dbReference type="InterPro" id="IPR051261">
    <property type="entry name" value="NLR"/>
</dbReference>
<dbReference type="SMART" id="SM00184">
    <property type="entry name" value="RING"/>
    <property type="match status" value="1"/>
</dbReference>
<dbReference type="Gene3D" id="3.40.50.300">
    <property type="entry name" value="P-loop containing nucleotide triphosphate hydrolases"/>
    <property type="match status" value="1"/>
</dbReference>
<dbReference type="SUPFAM" id="SSF52540">
    <property type="entry name" value="P-loop containing nucleoside triphosphate hydrolases"/>
    <property type="match status" value="1"/>
</dbReference>
<name>A0ABV0XT07_9TELE</name>
<sequence length="904" mass="102420">MSLRRRRKRSVEKQLSSCALCQDVPKDPVSSRCGHWFCKQCITSFLDHSVSLGFSSCPQCKLGSRSEAGLQAAGHISPLPTNIGLQKDLDEYKISLRRKCEHVTDKPGDSSFLNNIYTDLYITEGQNKEVNTQHEVMQLDTPFKINNLHDIPIGGQEIFKALPGQYGAIRVVLTSGIAGVGKTFLVQKFTLDWAKGLENQDISVVVLLSFRELNIIREEQHSLLTLLHVFYPTLQKFLEEMLAVCKPLFIFDGLDESRFLLDFTNSQLVPDVTQKSSVNILLTNLINGNLLPSALIWITSRPVAANQIPPSCVNRVTEVRGFADAKQKEYFRKRFSDEDLSSRIISHIWTSRSLQIMCGIPVFCWITATVLEHMLTIEKREVLPKTMTEMYSHFLLVQTETKKKKYNEEHARGLKETDREVLLKLGRLAFEQLEKGNIMFYQEDLEECGLDITEASVFSGVCTEIFKTENVIFQKPIYCFVHLSVQEYLAAVYIFNCFTNRNTEVLKNFLTEHNSNSPLEDFLKNIMEKCLKNENGQLDLFVRFIHGLSVKPSNRLLQTLLGQTENSTETIQRVINNLKKQTTLASPDRSINIFHCLMEMNDLSVHHDIQQFLKSENRSEFLSEIHCSALAYMLQMSQEVLDELDLKKYRTSTQGRQRLIPAVRNCRKARLAECELSETHCKVVASALMSSPSHLIEVDLTENKLSCSAVEHLCAGLRSSNCRLEILRLRDCRLSEDSGTSLVKALRSNLSHLTELDLSWNKGIKDAGAEELCGFLKSPQCRLKILRLQHCRLSEINCTALASALKSNPSHLTELDLSWNENVKDAGVRELCGFLESPRCSLMTLSLFNCSLTKISCASLVSALKSNPSHLTELDLRGNSLVQSDVEQLLDVEKSTKFELKSLK</sequence>
<keyword evidence="6" id="KW-0547">Nucleotide-binding</keyword>
<dbReference type="Pfam" id="PF00097">
    <property type="entry name" value="zf-C3HC4"/>
    <property type="match status" value="1"/>
</dbReference>
<keyword evidence="5" id="KW-0677">Repeat</keyword>
<comment type="subcellular location">
    <subcellularLocation>
        <location evidence="1">Cytoplasm</location>
    </subcellularLocation>
</comment>
<evidence type="ECO:0000256" key="8">
    <source>
        <dbReference type="ARBA" id="ARBA00022833"/>
    </source>
</evidence>
<dbReference type="SMART" id="SM01288">
    <property type="entry name" value="FISNA"/>
    <property type="match status" value="1"/>
</dbReference>
<dbReference type="SUPFAM" id="SSF57850">
    <property type="entry name" value="RING/U-box"/>
    <property type="match status" value="1"/>
</dbReference>
<evidence type="ECO:0000256" key="1">
    <source>
        <dbReference type="ARBA" id="ARBA00004496"/>
    </source>
</evidence>
<dbReference type="PROSITE" id="PS50837">
    <property type="entry name" value="NACHT"/>
    <property type="match status" value="1"/>
</dbReference>
<evidence type="ECO:0000259" key="12">
    <source>
        <dbReference type="PROSITE" id="PS50837"/>
    </source>
</evidence>
<dbReference type="PROSITE" id="PS50089">
    <property type="entry name" value="ZF_RING_2"/>
    <property type="match status" value="1"/>
</dbReference>
<dbReference type="Gene3D" id="3.30.40.10">
    <property type="entry name" value="Zinc/RING finger domain, C3HC4 (zinc finger)"/>
    <property type="match status" value="1"/>
</dbReference>
<dbReference type="Pfam" id="PF05729">
    <property type="entry name" value="NACHT"/>
    <property type="match status" value="1"/>
</dbReference>
<keyword evidence="8" id="KW-0862">Zinc</keyword>
<keyword evidence="2" id="KW-0963">Cytoplasm</keyword>
<dbReference type="InterPro" id="IPR027417">
    <property type="entry name" value="P-loop_NTPase"/>
</dbReference>
<evidence type="ECO:0008006" key="15">
    <source>
        <dbReference type="Google" id="ProtNLM"/>
    </source>
</evidence>
<keyword evidence="4" id="KW-0479">Metal-binding</keyword>
<dbReference type="Gene3D" id="3.80.10.10">
    <property type="entry name" value="Ribonuclease Inhibitor"/>
    <property type="match status" value="1"/>
</dbReference>
<evidence type="ECO:0000313" key="14">
    <source>
        <dbReference type="Proteomes" id="UP001469553"/>
    </source>
</evidence>
<evidence type="ECO:0000256" key="4">
    <source>
        <dbReference type="ARBA" id="ARBA00022723"/>
    </source>
</evidence>
<evidence type="ECO:0000259" key="11">
    <source>
        <dbReference type="PROSITE" id="PS50089"/>
    </source>
</evidence>
<reference evidence="13 14" key="1">
    <citation type="submission" date="2021-06" db="EMBL/GenBank/DDBJ databases">
        <authorList>
            <person name="Palmer J.M."/>
        </authorList>
    </citation>
    <scope>NUCLEOTIDE SEQUENCE [LARGE SCALE GENOMIC DNA]</scope>
    <source>
        <strain evidence="13 14">AS_MEX2019</strain>
        <tissue evidence="13">Muscle</tissue>
    </source>
</reference>
<proteinExistence type="predicted"/>
<evidence type="ECO:0000256" key="2">
    <source>
        <dbReference type="ARBA" id="ARBA00022490"/>
    </source>
</evidence>
<dbReference type="InterPro" id="IPR018957">
    <property type="entry name" value="Znf_C3HC4_RING-type"/>
</dbReference>
<evidence type="ECO:0000313" key="13">
    <source>
        <dbReference type="EMBL" id="MEQ2284538.1"/>
    </source>
</evidence>